<dbReference type="PROSITE" id="PS51257">
    <property type="entry name" value="PROKAR_LIPOPROTEIN"/>
    <property type="match status" value="1"/>
</dbReference>
<name>N8Y9G3_9GAMM</name>
<protein>
    <recommendedName>
        <fullName evidence="4">Lipoprotein</fullName>
    </recommendedName>
</protein>
<proteinExistence type="predicted"/>
<dbReference type="EMBL" id="APPN01000069">
    <property type="protein sequence ID" value="ENV33286.1"/>
    <property type="molecule type" value="Genomic_DNA"/>
</dbReference>
<evidence type="ECO:0008006" key="4">
    <source>
        <dbReference type="Google" id="ProtNLM"/>
    </source>
</evidence>
<organism evidence="2 3">
    <name type="scientific">Acinetobacter gerneri DSM 14967 = CIP 107464 = MTCC 9824</name>
    <dbReference type="NCBI Taxonomy" id="1120926"/>
    <lineage>
        <taxon>Bacteria</taxon>
        <taxon>Pseudomonadati</taxon>
        <taxon>Pseudomonadota</taxon>
        <taxon>Gammaproteobacteria</taxon>
        <taxon>Moraxellales</taxon>
        <taxon>Moraxellaceae</taxon>
        <taxon>Acinetobacter</taxon>
    </lineage>
</organism>
<evidence type="ECO:0000256" key="1">
    <source>
        <dbReference type="SAM" id="MobiDB-lite"/>
    </source>
</evidence>
<sequence length="281" mass="31818">MQKQLYRFFIIFGCIFTTTLSGCKPPANLTETLAEIAIKAANHFSIKMWSSTIEAKWDEYQRSKLPFQLQQGETYEKIETEQQEYYVAHRLSGATEHYALNGKLLWSSAESETASQDEVPPLSDLEPSNVQKPMDGAVTPELSFPDFSAPTYRKFTDPELLQQIDNEYHVGMNLSHDPINYGLNPISLAPPSIKSISVFMNTHGPAFVNQAFGRPNVTDVAILLEGWLDLSDNKVLYRTVVHSARYQCTWYQAIADIQTNKVIYEEFMPCFAPGEENLDAI</sequence>
<dbReference type="RefSeq" id="WP_004863559.1">
    <property type="nucleotide sequence ID" value="NZ_ASYY01000087.1"/>
</dbReference>
<dbReference type="GeneID" id="84209644"/>
<evidence type="ECO:0000313" key="3">
    <source>
        <dbReference type="Proteomes" id="UP000013117"/>
    </source>
</evidence>
<dbReference type="OrthoDB" id="9938289at2"/>
<reference evidence="2 3" key="1">
    <citation type="submission" date="2013-02" db="EMBL/GenBank/DDBJ databases">
        <title>The Genome Sequence of Acinetobacter gerneri CIP 107464.</title>
        <authorList>
            <consortium name="The Broad Institute Genome Sequencing Platform"/>
            <consortium name="The Broad Institute Genome Sequencing Center for Infectious Disease"/>
            <person name="Cerqueira G."/>
            <person name="Feldgarden M."/>
            <person name="Courvalin P."/>
            <person name="Perichon B."/>
            <person name="Grillot-Courvalin C."/>
            <person name="Clermont D."/>
            <person name="Rocha E."/>
            <person name="Yoon E.-J."/>
            <person name="Nemec A."/>
            <person name="Walker B."/>
            <person name="Young S.K."/>
            <person name="Zeng Q."/>
            <person name="Gargeya S."/>
            <person name="Fitzgerald M."/>
            <person name="Haas B."/>
            <person name="Abouelleil A."/>
            <person name="Alvarado L."/>
            <person name="Arachchi H.M."/>
            <person name="Berlin A.M."/>
            <person name="Chapman S.B."/>
            <person name="Dewar J."/>
            <person name="Goldberg J."/>
            <person name="Griggs A."/>
            <person name="Gujja S."/>
            <person name="Hansen M."/>
            <person name="Howarth C."/>
            <person name="Imamovic A."/>
            <person name="Larimer J."/>
            <person name="McCowan C."/>
            <person name="Murphy C."/>
            <person name="Neiman D."/>
            <person name="Pearson M."/>
            <person name="Priest M."/>
            <person name="Roberts A."/>
            <person name="Saif S."/>
            <person name="Shea T."/>
            <person name="Sisk P."/>
            <person name="Sykes S."/>
            <person name="Wortman J."/>
            <person name="Nusbaum C."/>
            <person name="Birren B."/>
        </authorList>
    </citation>
    <scope>NUCLEOTIDE SEQUENCE [LARGE SCALE GENOMIC DNA]</scope>
    <source>
        <strain evidence="2 3">CIP 107464</strain>
    </source>
</reference>
<comment type="caution">
    <text evidence="2">The sequence shown here is derived from an EMBL/GenBank/DDBJ whole genome shotgun (WGS) entry which is preliminary data.</text>
</comment>
<dbReference type="HOGENOM" id="CLU_1003347_0_0_6"/>
<accession>N8Y9G3</accession>
<gene>
    <name evidence="2" type="ORF">F960_02313</name>
</gene>
<dbReference type="AlphaFoldDB" id="N8Y9G3"/>
<dbReference type="Proteomes" id="UP000013117">
    <property type="component" value="Unassembled WGS sequence"/>
</dbReference>
<feature type="region of interest" description="Disordered" evidence="1">
    <location>
        <begin position="115"/>
        <end position="137"/>
    </location>
</feature>
<keyword evidence="3" id="KW-1185">Reference proteome</keyword>
<dbReference type="PATRIC" id="fig|1120926.3.peg.2232"/>
<evidence type="ECO:0000313" key="2">
    <source>
        <dbReference type="EMBL" id="ENV33286.1"/>
    </source>
</evidence>